<sequence>MFLNFFNRKKGLCDAVQSRWDWFHKPIHVAHILHPLWRSEEQCTNEILEDSWIEYIAGWTGGDVAFLSQLEDERVRFRSMEKYFGQPTARLRENQLSPVTWWEKYGVSTPILVSDFLVNISSYDQRIKFK</sequence>
<dbReference type="AlphaFoldDB" id="A0A8T2RLV7"/>
<dbReference type="EMBL" id="CM035431">
    <property type="protein sequence ID" value="KAH7297346.1"/>
    <property type="molecule type" value="Genomic_DNA"/>
</dbReference>
<evidence type="ECO:0008006" key="3">
    <source>
        <dbReference type="Google" id="ProtNLM"/>
    </source>
</evidence>
<accession>A0A8T2RLV7</accession>
<evidence type="ECO:0000313" key="2">
    <source>
        <dbReference type="Proteomes" id="UP000825935"/>
    </source>
</evidence>
<dbReference type="Proteomes" id="UP000825935">
    <property type="component" value="Chromosome 26"/>
</dbReference>
<protein>
    <recommendedName>
        <fullName evidence="3">HAT C-terminal dimerisation domain-containing protein</fullName>
    </recommendedName>
</protein>
<dbReference type="OrthoDB" id="410058at2759"/>
<gene>
    <name evidence="1" type="ORF">KP509_26G066100</name>
</gene>
<keyword evidence="2" id="KW-1185">Reference proteome</keyword>
<organism evidence="1 2">
    <name type="scientific">Ceratopteris richardii</name>
    <name type="common">Triangle waterfern</name>
    <dbReference type="NCBI Taxonomy" id="49495"/>
    <lineage>
        <taxon>Eukaryota</taxon>
        <taxon>Viridiplantae</taxon>
        <taxon>Streptophyta</taxon>
        <taxon>Embryophyta</taxon>
        <taxon>Tracheophyta</taxon>
        <taxon>Polypodiopsida</taxon>
        <taxon>Polypodiidae</taxon>
        <taxon>Polypodiales</taxon>
        <taxon>Pteridineae</taxon>
        <taxon>Pteridaceae</taxon>
        <taxon>Parkerioideae</taxon>
        <taxon>Ceratopteris</taxon>
    </lineage>
</organism>
<reference evidence="1" key="1">
    <citation type="submission" date="2021-08" db="EMBL/GenBank/DDBJ databases">
        <title>WGS assembly of Ceratopteris richardii.</title>
        <authorList>
            <person name="Marchant D.B."/>
            <person name="Chen G."/>
            <person name="Jenkins J."/>
            <person name="Shu S."/>
            <person name="Leebens-Mack J."/>
            <person name="Grimwood J."/>
            <person name="Schmutz J."/>
            <person name="Soltis P."/>
            <person name="Soltis D."/>
            <person name="Chen Z.-H."/>
        </authorList>
    </citation>
    <scope>NUCLEOTIDE SEQUENCE</scope>
    <source>
        <strain evidence="1">Whitten #5841</strain>
        <tissue evidence="1">Leaf</tissue>
    </source>
</reference>
<proteinExistence type="predicted"/>
<comment type="caution">
    <text evidence="1">The sequence shown here is derived from an EMBL/GenBank/DDBJ whole genome shotgun (WGS) entry which is preliminary data.</text>
</comment>
<name>A0A8T2RLV7_CERRI</name>
<evidence type="ECO:0000313" key="1">
    <source>
        <dbReference type="EMBL" id="KAH7297346.1"/>
    </source>
</evidence>